<reference evidence="1" key="1">
    <citation type="submission" date="2022-12" db="EMBL/GenBank/DDBJ databases">
        <authorList>
            <person name="Petersen C."/>
        </authorList>
    </citation>
    <scope>NUCLEOTIDE SEQUENCE</scope>
    <source>
        <strain evidence="1">IBT 16125</strain>
    </source>
</reference>
<evidence type="ECO:0000313" key="2">
    <source>
        <dbReference type="Proteomes" id="UP001213681"/>
    </source>
</evidence>
<evidence type="ECO:0000313" key="1">
    <source>
        <dbReference type="EMBL" id="KAJ5444056.1"/>
    </source>
</evidence>
<sequence length="107" mass="12487">MIKVVAQAWPGHPPKSRNLRTSLRTMQPYLQCRRIYKQLQKQIVTKHKGSEYIQTHERRYWYLPGGGLSSESGDPLEESTAQRWQEHGHRAWLGGPTLEIHTARSHM</sequence>
<proteinExistence type="predicted"/>
<dbReference type="RefSeq" id="XP_056764136.1">
    <property type="nucleotide sequence ID" value="XM_056911310.1"/>
</dbReference>
<protein>
    <submittedName>
        <fullName evidence="1">Major facilitator superfamily domaingeneral substrate transporter</fullName>
    </submittedName>
</protein>
<dbReference type="EMBL" id="JAPVEA010000007">
    <property type="protein sequence ID" value="KAJ5444056.1"/>
    <property type="molecule type" value="Genomic_DNA"/>
</dbReference>
<comment type="caution">
    <text evidence="1">The sequence shown here is derived from an EMBL/GenBank/DDBJ whole genome shotgun (WGS) entry which is preliminary data.</text>
</comment>
<gene>
    <name evidence="1" type="ORF">N7458_007928</name>
</gene>
<dbReference type="AlphaFoldDB" id="A0AAD6G1K4"/>
<reference evidence="1" key="2">
    <citation type="journal article" date="2023" name="IMA Fungus">
        <title>Comparative genomic study of the Penicillium genus elucidates a diverse pangenome and 15 lateral gene transfer events.</title>
        <authorList>
            <person name="Petersen C."/>
            <person name="Sorensen T."/>
            <person name="Nielsen M.R."/>
            <person name="Sondergaard T.E."/>
            <person name="Sorensen J.L."/>
            <person name="Fitzpatrick D.A."/>
            <person name="Frisvad J.C."/>
            <person name="Nielsen K.L."/>
        </authorList>
    </citation>
    <scope>NUCLEOTIDE SEQUENCE</scope>
    <source>
        <strain evidence="1">IBT 16125</strain>
    </source>
</reference>
<organism evidence="1 2">
    <name type="scientific">Penicillium daleae</name>
    <dbReference type="NCBI Taxonomy" id="63821"/>
    <lineage>
        <taxon>Eukaryota</taxon>
        <taxon>Fungi</taxon>
        <taxon>Dikarya</taxon>
        <taxon>Ascomycota</taxon>
        <taxon>Pezizomycotina</taxon>
        <taxon>Eurotiomycetes</taxon>
        <taxon>Eurotiomycetidae</taxon>
        <taxon>Eurotiales</taxon>
        <taxon>Aspergillaceae</taxon>
        <taxon>Penicillium</taxon>
    </lineage>
</organism>
<name>A0AAD6G1K4_9EURO</name>
<accession>A0AAD6G1K4</accession>
<dbReference type="Proteomes" id="UP001213681">
    <property type="component" value="Unassembled WGS sequence"/>
</dbReference>
<keyword evidence="2" id="KW-1185">Reference proteome</keyword>
<dbReference type="GeneID" id="81601553"/>